<proteinExistence type="inferred from homology"/>
<dbReference type="InterPro" id="IPR006073">
    <property type="entry name" value="GTP-bd"/>
</dbReference>
<evidence type="ECO:0000256" key="6">
    <source>
        <dbReference type="ARBA" id="ARBA00022842"/>
    </source>
</evidence>
<dbReference type="FunFam" id="3.40.50.300:FF:000098">
    <property type="entry name" value="Probable GTP-binding protein EngB"/>
    <property type="match status" value="1"/>
</dbReference>
<keyword evidence="6" id="KW-0460">Magnesium</keyword>
<dbReference type="AlphaFoldDB" id="A0AAU9CG27"/>
<reference evidence="14" key="1">
    <citation type="journal article" date="2024" name="Int. J. Syst. Evol. Microbiol.">
        <title>Methylomarinovum tepidoasis sp. nov., a moderately thermophilic methanotroph of the family Methylothermaceae isolated from a deep-sea hydrothermal field.</title>
        <authorList>
            <person name="Hirayama H."/>
            <person name="Takaki Y."/>
            <person name="Abe M."/>
            <person name="Miyazaki M."/>
            <person name="Uematsu K."/>
            <person name="Matsui Y."/>
            <person name="Takai K."/>
        </authorList>
    </citation>
    <scope>NUCLEOTIDE SEQUENCE [LARGE SCALE GENOMIC DNA]</scope>
    <source>
        <strain evidence="14">IT-9</strain>
    </source>
</reference>
<keyword evidence="9 10" id="KW-0131">Cell cycle</keyword>
<evidence type="ECO:0000256" key="10">
    <source>
        <dbReference type="HAMAP-Rule" id="MF_00321"/>
    </source>
</evidence>
<protein>
    <recommendedName>
        <fullName evidence="10">Probable GTP-binding protein EngB</fullName>
    </recommendedName>
</protein>
<dbReference type="GO" id="GO:0046872">
    <property type="term" value="F:metal ion binding"/>
    <property type="evidence" value="ECO:0007669"/>
    <property type="project" value="UniProtKB-KW"/>
</dbReference>
<evidence type="ECO:0000256" key="8">
    <source>
        <dbReference type="ARBA" id="ARBA00023210"/>
    </source>
</evidence>
<dbReference type="GO" id="GO:0005829">
    <property type="term" value="C:cytosol"/>
    <property type="evidence" value="ECO:0007669"/>
    <property type="project" value="TreeGrafter"/>
</dbReference>
<dbReference type="PROSITE" id="PS51706">
    <property type="entry name" value="G_ENGB"/>
    <property type="match status" value="1"/>
</dbReference>
<comment type="function">
    <text evidence="10">Necessary for normal cell division and for the maintenance of normal septation.</text>
</comment>
<evidence type="ECO:0000256" key="9">
    <source>
        <dbReference type="ARBA" id="ARBA00023306"/>
    </source>
</evidence>
<feature type="region of interest" description="Disordered" evidence="11">
    <location>
        <begin position="199"/>
        <end position="233"/>
    </location>
</feature>
<gene>
    <name evidence="10" type="primary">engB</name>
    <name evidence="13" type="ORF">MIT9_P0064</name>
</gene>
<evidence type="ECO:0000256" key="4">
    <source>
        <dbReference type="ARBA" id="ARBA00022723"/>
    </source>
</evidence>
<dbReference type="PANTHER" id="PTHR11649">
    <property type="entry name" value="MSS1/TRME-RELATED GTP-BINDING PROTEIN"/>
    <property type="match status" value="1"/>
</dbReference>
<keyword evidence="3 10" id="KW-0132">Cell division</keyword>
<evidence type="ECO:0000256" key="1">
    <source>
        <dbReference type="ARBA" id="ARBA00001946"/>
    </source>
</evidence>
<sequence length="233" mass="26408">MNPLYHRARFLLSTLNFARDVPDKGFEVAFAGRSNAGKSSALNVITHQKSLARTSKTPGRTQQLVFFEIDAERRLVDLPGYGYAKVGGETQQRWRRALEEYLRSRRCLRGVFLMMDIRHPLTEFDRRMIEWCGYYDLPLHILLTKADKLKYGRAKSTLLQVEKALAELPLQPSVQLFSAPKRMGVDEAHAVLDRWLATGDKKNPEAKGERLRGQSGSGLGEPERLATHKGGNE</sequence>
<dbReference type="KEGG" id="mcau:MIT9_P0064"/>
<dbReference type="Proteomes" id="UP001321825">
    <property type="component" value="Chromosome"/>
</dbReference>
<dbReference type="InterPro" id="IPR030393">
    <property type="entry name" value="G_ENGB_dom"/>
</dbReference>
<dbReference type="InterPro" id="IPR027417">
    <property type="entry name" value="P-loop_NTPase"/>
</dbReference>
<feature type="domain" description="EngB-type G" evidence="12">
    <location>
        <begin position="24"/>
        <end position="198"/>
    </location>
</feature>
<dbReference type="Gene3D" id="3.40.50.300">
    <property type="entry name" value="P-loop containing nucleotide triphosphate hydrolases"/>
    <property type="match status" value="1"/>
</dbReference>
<organism evidence="13 14">
    <name type="scientific">Methylomarinovum caldicuralii</name>
    <dbReference type="NCBI Taxonomy" id="438856"/>
    <lineage>
        <taxon>Bacteria</taxon>
        <taxon>Pseudomonadati</taxon>
        <taxon>Pseudomonadota</taxon>
        <taxon>Gammaproteobacteria</taxon>
        <taxon>Methylococcales</taxon>
        <taxon>Methylothermaceae</taxon>
        <taxon>Methylomarinovum</taxon>
    </lineage>
</organism>
<dbReference type="GO" id="GO:0005525">
    <property type="term" value="F:GTP binding"/>
    <property type="evidence" value="ECO:0007669"/>
    <property type="project" value="UniProtKB-UniRule"/>
</dbReference>
<evidence type="ECO:0000256" key="3">
    <source>
        <dbReference type="ARBA" id="ARBA00022618"/>
    </source>
</evidence>
<evidence type="ECO:0000256" key="7">
    <source>
        <dbReference type="ARBA" id="ARBA00023134"/>
    </source>
</evidence>
<dbReference type="EMBL" id="AP024714">
    <property type="protein sequence ID" value="BCX80491.1"/>
    <property type="molecule type" value="Genomic_DNA"/>
</dbReference>
<evidence type="ECO:0000256" key="11">
    <source>
        <dbReference type="SAM" id="MobiDB-lite"/>
    </source>
</evidence>
<dbReference type="RefSeq" id="WP_317705478.1">
    <property type="nucleotide sequence ID" value="NZ_AP024714.1"/>
</dbReference>
<name>A0AAU9CG27_9GAMM</name>
<feature type="compositionally biased region" description="Basic and acidic residues" evidence="11">
    <location>
        <begin position="221"/>
        <end position="233"/>
    </location>
</feature>
<feature type="compositionally biased region" description="Basic and acidic residues" evidence="11">
    <location>
        <begin position="199"/>
        <end position="212"/>
    </location>
</feature>
<dbReference type="SUPFAM" id="SSF52540">
    <property type="entry name" value="P-loop containing nucleoside triphosphate hydrolases"/>
    <property type="match status" value="1"/>
</dbReference>
<dbReference type="NCBIfam" id="TIGR03598">
    <property type="entry name" value="GTPase_YsxC"/>
    <property type="match status" value="1"/>
</dbReference>
<comment type="cofactor">
    <cofactor evidence="1">
        <name>Mg(2+)</name>
        <dbReference type="ChEBI" id="CHEBI:18420"/>
    </cofactor>
</comment>
<dbReference type="PANTHER" id="PTHR11649:SF13">
    <property type="entry name" value="ENGB-TYPE G DOMAIN-CONTAINING PROTEIN"/>
    <property type="match status" value="1"/>
</dbReference>
<evidence type="ECO:0000259" key="12">
    <source>
        <dbReference type="PROSITE" id="PS51706"/>
    </source>
</evidence>
<dbReference type="GO" id="GO:0000917">
    <property type="term" value="P:division septum assembly"/>
    <property type="evidence" value="ECO:0007669"/>
    <property type="project" value="UniProtKB-KW"/>
</dbReference>
<keyword evidence="7 10" id="KW-0342">GTP-binding</keyword>
<dbReference type="CDD" id="cd01876">
    <property type="entry name" value="YihA_EngB"/>
    <property type="match status" value="1"/>
</dbReference>
<evidence type="ECO:0000256" key="5">
    <source>
        <dbReference type="ARBA" id="ARBA00022741"/>
    </source>
</evidence>
<keyword evidence="8 10" id="KW-0717">Septation</keyword>
<accession>A0AAU9CG27</accession>
<evidence type="ECO:0000313" key="14">
    <source>
        <dbReference type="Proteomes" id="UP001321825"/>
    </source>
</evidence>
<dbReference type="Pfam" id="PF01926">
    <property type="entry name" value="MMR_HSR1"/>
    <property type="match status" value="1"/>
</dbReference>
<evidence type="ECO:0000256" key="2">
    <source>
        <dbReference type="ARBA" id="ARBA00009638"/>
    </source>
</evidence>
<comment type="similarity">
    <text evidence="2 10">Belongs to the TRAFAC class TrmE-Era-EngA-EngB-Septin-like GTPase superfamily. EngB GTPase family.</text>
</comment>
<keyword evidence="5 10" id="KW-0547">Nucleotide-binding</keyword>
<keyword evidence="14" id="KW-1185">Reference proteome</keyword>
<keyword evidence="4" id="KW-0479">Metal-binding</keyword>
<dbReference type="HAMAP" id="MF_00321">
    <property type="entry name" value="GTPase_EngB"/>
    <property type="match status" value="1"/>
</dbReference>
<dbReference type="InterPro" id="IPR019987">
    <property type="entry name" value="GTP-bd_ribosome_bio_YsxC"/>
</dbReference>
<evidence type="ECO:0000313" key="13">
    <source>
        <dbReference type="EMBL" id="BCX80491.1"/>
    </source>
</evidence>